<protein>
    <recommendedName>
        <fullName evidence="4">Nucleotidyltransferase</fullName>
    </recommendedName>
</protein>
<reference evidence="2 3" key="1">
    <citation type="submission" date="2021-01" db="EMBL/GenBank/DDBJ databases">
        <title>Sequencing the genomes of 1000 actinobacteria strains.</title>
        <authorList>
            <person name="Klenk H.-P."/>
        </authorList>
    </citation>
    <scope>NUCLEOTIDE SEQUENCE [LARGE SCALE GENOMIC DNA]</scope>
    <source>
        <strain evidence="2 3">DSM 46000</strain>
    </source>
</reference>
<dbReference type="InterPro" id="IPR006116">
    <property type="entry name" value="NT_2-5OAS_ClassI-CCAase"/>
</dbReference>
<evidence type="ECO:0000256" key="1">
    <source>
        <dbReference type="ARBA" id="ARBA00023118"/>
    </source>
</evidence>
<name>A0ABS2LJS1_9CELL</name>
<gene>
    <name evidence="2" type="ORF">JOD49_003402</name>
</gene>
<proteinExistence type="predicted"/>
<evidence type="ECO:0000313" key="2">
    <source>
        <dbReference type="EMBL" id="MBM7480482.1"/>
    </source>
</evidence>
<accession>A0ABS2LJS1</accession>
<keyword evidence="1" id="KW-0051">Antiviral defense</keyword>
<dbReference type="Pfam" id="PF18144">
    <property type="entry name" value="SMODS"/>
    <property type="match status" value="1"/>
</dbReference>
<dbReference type="CDD" id="cd05400">
    <property type="entry name" value="NT_2-5OAS_ClassI-CCAase"/>
    <property type="match status" value="1"/>
</dbReference>
<organism evidence="2 3">
    <name type="scientific">Oerskovia jenensis</name>
    <dbReference type="NCBI Taxonomy" id="162169"/>
    <lineage>
        <taxon>Bacteria</taxon>
        <taxon>Bacillati</taxon>
        <taxon>Actinomycetota</taxon>
        <taxon>Actinomycetes</taxon>
        <taxon>Micrococcales</taxon>
        <taxon>Cellulomonadaceae</taxon>
        <taxon>Oerskovia</taxon>
    </lineage>
</organism>
<dbReference type="EMBL" id="JAFBBO010000001">
    <property type="protein sequence ID" value="MBM7480482.1"/>
    <property type="molecule type" value="Genomic_DNA"/>
</dbReference>
<dbReference type="RefSeq" id="WP_205308249.1">
    <property type="nucleotide sequence ID" value="NZ_BAAAVF010000003.1"/>
</dbReference>
<dbReference type="Proteomes" id="UP000698059">
    <property type="component" value="Unassembled WGS sequence"/>
</dbReference>
<comment type="caution">
    <text evidence="2">The sequence shown here is derived from an EMBL/GenBank/DDBJ whole genome shotgun (WGS) entry which is preliminary data.</text>
</comment>
<evidence type="ECO:0008006" key="4">
    <source>
        <dbReference type="Google" id="ProtNLM"/>
    </source>
</evidence>
<evidence type="ECO:0000313" key="3">
    <source>
        <dbReference type="Proteomes" id="UP000698059"/>
    </source>
</evidence>
<keyword evidence="3" id="KW-1185">Reference proteome</keyword>
<sequence length="327" mass="37168">MEQVKHFDALLRDTVNLPQWRLDQLDDRVETIFGVLRSDVEIGALVTGKTKQGSWAHRMIIKPQKNKEYDADVLIHMTANPDWENDKGRYISSLKWALERSGYQGKVTMKTRCVRVQYANDCHVDLVPYVDTPWGQRIVNRQTGEWEDSDPAGYTAWMKKRDEITHSNFRRSVRLLKYLRDHKNSFTGTPSIILTTLLGNQADSLKEFVQPGAYKNVPVTLVALMESLDDWLQARPLMPDVVDPSSPRTTFNHRWSQISYSFFRARIHAHAAQMRDALDEPDPEESTRKWRALFGDGFKSATTATASASPFVVAGSTLSVGRAGRAG</sequence>